<dbReference type="SMART" id="SM00724">
    <property type="entry name" value="TLC"/>
    <property type="match status" value="1"/>
</dbReference>
<dbReference type="EMBL" id="KI545970">
    <property type="protein sequence ID" value="EST48970.1"/>
    <property type="molecule type" value="Genomic_DNA"/>
</dbReference>
<dbReference type="InterPro" id="IPR006634">
    <property type="entry name" value="TLC-dom"/>
</dbReference>
<keyword evidence="2 5" id="KW-0812">Transmembrane</keyword>
<dbReference type="OrthoDB" id="537032at2759"/>
<dbReference type="PANTHER" id="PTHR12560:SF0">
    <property type="entry name" value="LD18904P"/>
    <property type="match status" value="1"/>
</dbReference>
<dbReference type="GO" id="GO:0005783">
    <property type="term" value="C:endoplasmic reticulum"/>
    <property type="evidence" value="ECO:0007669"/>
    <property type="project" value="TreeGrafter"/>
</dbReference>
<dbReference type="PROSITE" id="PS50922">
    <property type="entry name" value="TLC"/>
    <property type="match status" value="1"/>
</dbReference>
<sequence length="278" mass="32682">MVQLPVSPIHFAPIIYLTPIIFLIRLSIVNMTKSLLLNRYSLKRSQKAAESFYYLIQYTVLFLFSKHLINKTGIAPFSLENFFQFYPQRLHFDSLYSLFFSTEISVYLVSLLFLKLETRTENTDFKEMILHHFITFSLIFTGYSRRHFEYSLLVANLHDVTDLFLESSKVLNYLLGEPVSVISFVMFAVAFFITRIIIFPCYLILPIVNGVGSTYMHNDEIQFSFMERLWFVVILSSLWAIDCYWMSQIVRMIRGMVRLEIHGDIRDREECSGALKDD</sequence>
<evidence type="ECO:0000313" key="8">
    <source>
        <dbReference type="EMBL" id="EST48970.1"/>
    </source>
</evidence>
<evidence type="ECO:0000313" key="9">
    <source>
        <dbReference type="EMBL" id="KAH0570898.1"/>
    </source>
</evidence>
<accession>V6LWL3</accession>
<comment type="subcellular location">
    <subcellularLocation>
        <location evidence="1">Membrane</location>
        <topology evidence="1">Multi-pass membrane protein</topology>
    </subcellularLocation>
</comment>
<evidence type="ECO:0000256" key="3">
    <source>
        <dbReference type="ARBA" id="ARBA00022989"/>
    </source>
</evidence>
<organism evidence="8">
    <name type="scientific">Spironucleus salmonicida</name>
    <dbReference type="NCBI Taxonomy" id="348837"/>
    <lineage>
        <taxon>Eukaryota</taxon>
        <taxon>Metamonada</taxon>
        <taxon>Diplomonadida</taxon>
        <taxon>Hexamitidae</taxon>
        <taxon>Hexamitinae</taxon>
        <taxon>Spironucleus</taxon>
    </lineage>
</organism>
<keyword evidence="4 5" id="KW-0472">Membrane</keyword>
<dbReference type="GO" id="GO:0046513">
    <property type="term" value="P:ceramide biosynthetic process"/>
    <property type="evidence" value="ECO:0007669"/>
    <property type="project" value="InterPro"/>
</dbReference>
<dbReference type="VEuPathDB" id="GiardiaDB:SS50377_27191"/>
<evidence type="ECO:0000256" key="5">
    <source>
        <dbReference type="PROSITE-ProRule" id="PRU00205"/>
    </source>
</evidence>
<keyword evidence="3 6" id="KW-1133">Transmembrane helix</keyword>
<reference evidence="9" key="2">
    <citation type="submission" date="2020-12" db="EMBL/GenBank/DDBJ databases">
        <title>New Spironucleus salmonicida genome in near-complete chromosomes.</title>
        <authorList>
            <person name="Xu F."/>
            <person name="Kurt Z."/>
            <person name="Jimenez-Gonzalez A."/>
            <person name="Astvaldsson A."/>
            <person name="Andersson J.O."/>
            <person name="Svard S.G."/>
        </authorList>
    </citation>
    <scope>NUCLEOTIDE SEQUENCE</scope>
    <source>
        <strain evidence="9">ATCC 50377</strain>
    </source>
</reference>
<evidence type="ECO:0000256" key="6">
    <source>
        <dbReference type="SAM" id="Phobius"/>
    </source>
</evidence>
<feature type="transmembrane region" description="Helical" evidence="6">
    <location>
        <begin position="229"/>
        <end position="247"/>
    </location>
</feature>
<feature type="transmembrane region" description="Helical" evidence="6">
    <location>
        <begin position="95"/>
        <end position="116"/>
    </location>
</feature>
<proteinExistence type="predicted"/>
<evidence type="ECO:0000256" key="2">
    <source>
        <dbReference type="ARBA" id="ARBA00022692"/>
    </source>
</evidence>
<protein>
    <submittedName>
        <fullName evidence="9">Ceramide synthetase</fullName>
    </submittedName>
    <submittedName>
        <fullName evidence="8">Transmembrane domain-containing protein</fullName>
    </submittedName>
</protein>
<dbReference type="GO" id="GO:0050291">
    <property type="term" value="F:sphingosine N-acyltransferase activity"/>
    <property type="evidence" value="ECO:0007669"/>
    <property type="project" value="InterPro"/>
</dbReference>
<dbReference type="Proteomes" id="UP000018208">
    <property type="component" value="Unassembled WGS sequence"/>
</dbReference>
<dbReference type="Pfam" id="PF03798">
    <property type="entry name" value="TRAM_LAG1_CLN8"/>
    <property type="match status" value="1"/>
</dbReference>
<name>V6LWL3_9EUKA</name>
<evidence type="ECO:0000256" key="4">
    <source>
        <dbReference type="ARBA" id="ARBA00023136"/>
    </source>
</evidence>
<dbReference type="InterPro" id="IPR016439">
    <property type="entry name" value="Lag1/Lac1-like"/>
</dbReference>
<dbReference type="EMBL" id="AUWU02000007">
    <property type="protein sequence ID" value="KAH0570898.1"/>
    <property type="molecule type" value="Genomic_DNA"/>
</dbReference>
<dbReference type="AlphaFoldDB" id="V6LWL3"/>
<reference evidence="8 9" key="1">
    <citation type="journal article" date="2014" name="PLoS Genet.">
        <title>The Genome of Spironucleus salmonicida Highlights a Fish Pathogen Adapted to Fluctuating Environments.</title>
        <authorList>
            <person name="Xu F."/>
            <person name="Jerlstrom-Hultqvist J."/>
            <person name="Einarsson E."/>
            <person name="Astvaldsson A."/>
            <person name="Svard S.G."/>
            <person name="Andersson J.O."/>
        </authorList>
    </citation>
    <scope>NUCLEOTIDE SEQUENCE</scope>
    <source>
        <strain evidence="9">ATCC 50377</strain>
    </source>
</reference>
<feature type="transmembrane region" description="Helical" evidence="6">
    <location>
        <begin position="12"/>
        <end position="31"/>
    </location>
</feature>
<dbReference type="PIRSF" id="PIRSF005225">
    <property type="entry name" value="LAG1_LAC1"/>
    <property type="match status" value="1"/>
</dbReference>
<feature type="transmembrane region" description="Helical" evidence="6">
    <location>
        <begin position="181"/>
        <end position="208"/>
    </location>
</feature>
<gene>
    <name evidence="8" type="ORF">SS50377_10819</name>
    <name evidence="9" type="ORF">SS50377_27191</name>
</gene>
<keyword evidence="10" id="KW-1185">Reference proteome</keyword>
<evidence type="ECO:0000259" key="7">
    <source>
        <dbReference type="PROSITE" id="PS50922"/>
    </source>
</evidence>
<feature type="domain" description="TLC" evidence="7">
    <location>
        <begin position="53"/>
        <end position="258"/>
    </location>
</feature>
<dbReference type="PANTHER" id="PTHR12560">
    <property type="entry name" value="LONGEVITY ASSURANCE FACTOR 1 LAG1"/>
    <property type="match status" value="1"/>
</dbReference>
<dbReference type="GO" id="GO:0016020">
    <property type="term" value="C:membrane"/>
    <property type="evidence" value="ECO:0007669"/>
    <property type="project" value="UniProtKB-SubCell"/>
</dbReference>
<feature type="transmembrane region" description="Helical" evidence="6">
    <location>
        <begin position="52"/>
        <end position="69"/>
    </location>
</feature>
<evidence type="ECO:0000256" key="1">
    <source>
        <dbReference type="ARBA" id="ARBA00004141"/>
    </source>
</evidence>
<evidence type="ECO:0000313" key="10">
    <source>
        <dbReference type="Proteomes" id="UP000018208"/>
    </source>
</evidence>